<keyword evidence="8 12" id="KW-1133">Transmembrane helix</keyword>
<comment type="function">
    <text evidence="11">Involved in the degradation of specific anti-sigma factors.</text>
</comment>
<dbReference type="GO" id="GO:0008233">
    <property type="term" value="F:peptidase activity"/>
    <property type="evidence" value="ECO:0007669"/>
    <property type="project" value="UniProtKB-KW"/>
</dbReference>
<dbReference type="EMBL" id="ALPT02000001">
    <property type="protein sequence ID" value="KGA99172.1"/>
    <property type="molecule type" value="Genomic_DNA"/>
</dbReference>
<evidence type="ECO:0000313" key="16">
    <source>
        <dbReference type="Proteomes" id="UP000297014"/>
    </source>
</evidence>
<dbReference type="NCBIfam" id="NF033739">
    <property type="entry name" value="intramemb_PrsW"/>
    <property type="match status" value="1"/>
</dbReference>
<evidence type="ECO:0000256" key="11">
    <source>
        <dbReference type="PIRNR" id="PIRNR016933"/>
    </source>
</evidence>
<keyword evidence="6 12" id="KW-0812">Transmembrane</keyword>
<proteinExistence type="inferred from homology"/>
<evidence type="ECO:0000256" key="7">
    <source>
        <dbReference type="ARBA" id="ARBA00022801"/>
    </source>
</evidence>
<accession>A0A094Z027</accession>
<comment type="similarity">
    <text evidence="2 11">Belongs to the protease PrsW family.</text>
</comment>
<comment type="caution">
    <text evidence="13">The sequence shown here is derived from an EMBL/GenBank/DDBJ whole genome shotgun (WGS) entry which is preliminary data.</text>
</comment>
<gene>
    <name evidence="14" type="ORF">AJ85_09520</name>
    <name evidence="13" type="ORF">BALCAV_0200515</name>
</gene>
<dbReference type="RefSeq" id="WP_003323197.1">
    <property type="nucleotide sequence ID" value="NZ_ALPT02000001.1"/>
</dbReference>
<dbReference type="STRING" id="1218173.BALCAV_0200515"/>
<keyword evidence="9 11" id="KW-0472">Membrane</keyword>
<keyword evidence="15" id="KW-1185">Reference proteome</keyword>
<evidence type="ECO:0000313" key="15">
    <source>
        <dbReference type="Proteomes" id="UP000002754"/>
    </source>
</evidence>
<dbReference type="Proteomes" id="UP000002754">
    <property type="component" value="Unassembled WGS sequence"/>
</dbReference>
<dbReference type="Pfam" id="PF13367">
    <property type="entry name" value="PrsW-protease"/>
    <property type="match status" value="1"/>
</dbReference>
<evidence type="ECO:0000313" key="14">
    <source>
        <dbReference type="EMBL" id="THG90642.1"/>
    </source>
</evidence>
<keyword evidence="7 11" id="KW-0378">Hydrolase</keyword>
<reference evidence="14 16" key="2">
    <citation type="submission" date="2014-01" db="EMBL/GenBank/DDBJ databases">
        <title>Draft genome sequencing of Bacillus alcalophilus CGMCC 1.3604.</title>
        <authorList>
            <person name="Yang J."/>
            <person name="Diao L."/>
            <person name="Yang S."/>
        </authorList>
    </citation>
    <scope>NUCLEOTIDE SEQUENCE [LARGE SCALE GENOMIC DNA]</scope>
    <source>
        <strain evidence="14 16">CGMCC 1.3604</strain>
    </source>
</reference>
<evidence type="ECO:0000256" key="3">
    <source>
        <dbReference type="ARBA" id="ARBA00018997"/>
    </source>
</evidence>
<dbReference type="AlphaFoldDB" id="A0A094Z027"/>
<dbReference type="GO" id="GO:0005886">
    <property type="term" value="C:plasma membrane"/>
    <property type="evidence" value="ECO:0007669"/>
    <property type="project" value="UniProtKB-SubCell"/>
</dbReference>
<feature type="transmembrane region" description="Helical" evidence="12">
    <location>
        <begin position="186"/>
        <end position="204"/>
    </location>
</feature>
<keyword evidence="4 11" id="KW-1003">Cell membrane</keyword>
<dbReference type="InterPro" id="IPR026898">
    <property type="entry name" value="PrsW"/>
</dbReference>
<feature type="transmembrane region" description="Helical" evidence="12">
    <location>
        <begin position="127"/>
        <end position="150"/>
    </location>
</feature>
<organism evidence="13 15">
    <name type="scientific">Alkalihalobacillus alcalophilus ATCC 27647 = CGMCC 1.3604</name>
    <dbReference type="NCBI Taxonomy" id="1218173"/>
    <lineage>
        <taxon>Bacteria</taxon>
        <taxon>Bacillati</taxon>
        <taxon>Bacillota</taxon>
        <taxon>Bacilli</taxon>
        <taxon>Bacillales</taxon>
        <taxon>Bacillaceae</taxon>
        <taxon>Alkalihalobacillus</taxon>
    </lineage>
</organism>
<evidence type="ECO:0000256" key="5">
    <source>
        <dbReference type="ARBA" id="ARBA00022670"/>
    </source>
</evidence>
<feature type="transmembrane region" description="Helical" evidence="12">
    <location>
        <begin position="100"/>
        <end position="121"/>
    </location>
</feature>
<evidence type="ECO:0000313" key="13">
    <source>
        <dbReference type="EMBL" id="KGA99172.1"/>
    </source>
</evidence>
<dbReference type="PANTHER" id="PTHR36844">
    <property type="entry name" value="PROTEASE PRSW"/>
    <property type="match status" value="1"/>
</dbReference>
<feature type="transmembrane region" description="Helical" evidence="12">
    <location>
        <begin position="68"/>
        <end position="88"/>
    </location>
</feature>
<dbReference type="PANTHER" id="PTHR36844:SF1">
    <property type="entry name" value="PROTEASE PRSW"/>
    <property type="match status" value="1"/>
</dbReference>
<evidence type="ECO:0000256" key="9">
    <source>
        <dbReference type="ARBA" id="ARBA00023136"/>
    </source>
</evidence>
<dbReference type="GO" id="GO:0006508">
    <property type="term" value="P:proteolysis"/>
    <property type="evidence" value="ECO:0007669"/>
    <property type="project" value="UniProtKB-KW"/>
</dbReference>
<evidence type="ECO:0000256" key="2">
    <source>
        <dbReference type="ARBA" id="ARBA00009165"/>
    </source>
</evidence>
<reference evidence="13 15" key="1">
    <citation type="journal article" date="2014" name="Genome Announc.">
        <title>Draft Genome Sequence of Bacillus alcalophilus AV1934, a Classic Alkaliphile Isolated from Human Feces in 1934.</title>
        <authorList>
            <person name="Attie O."/>
            <person name="Jayaprakash A."/>
            <person name="Shah H."/>
            <person name="Paulsen I.T."/>
            <person name="Morino M."/>
            <person name="Takahashi Y."/>
            <person name="Narumi I."/>
            <person name="Sachidanandam R."/>
            <person name="Satoh K."/>
            <person name="Ito M."/>
            <person name="Krulwich T.A."/>
        </authorList>
    </citation>
    <scope>NUCLEOTIDE SEQUENCE [LARGE SCALE GENOMIC DNA]</scope>
    <source>
        <strain evidence="13 15">AV1934</strain>
    </source>
</reference>
<dbReference type="EMBL" id="JALP01000127">
    <property type="protein sequence ID" value="THG90642.1"/>
    <property type="molecule type" value="Genomic_DNA"/>
</dbReference>
<dbReference type="EC" id="3.4.-.-" evidence="11"/>
<evidence type="ECO:0000256" key="4">
    <source>
        <dbReference type="ARBA" id="ARBA00022475"/>
    </source>
</evidence>
<feature type="transmembrane region" description="Helical" evidence="12">
    <location>
        <begin position="6"/>
        <end position="21"/>
    </location>
</feature>
<comment type="subcellular location">
    <subcellularLocation>
        <location evidence="1">Cell membrane</location>
        <topology evidence="1">Multi-pass membrane protein</topology>
    </subcellularLocation>
</comment>
<dbReference type="Proteomes" id="UP000297014">
    <property type="component" value="Unassembled WGS sequence"/>
</dbReference>
<evidence type="ECO:0000256" key="6">
    <source>
        <dbReference type="ARBA" id="ARBA00022692"/>
    </source>
</evidence>
<name>A0A094Z027_ALKAL</name>
<feature type="transmembrane region" description="Helical" evidence="12">
    <location>
        <begin position="33"/>
        <end position="56"/>
    </location>
</feature>
<evidence type="ECO:0000256" key="10">
    <source>
        <dbReference type="ARBA" id="ARBA00030345"/>
    </source>
</evidence>
<sequence>MFAVLTAAIAPGMALLSYFYLRHQYSQDINGLVLRSFVIGAILVFPVMVLQYAFVVEGFFTDPISKSVILYGFFEEFFKWFLLFFIVYQHAKFKRHYDGIIFGVAISLGFASVENVFYLLAYGVETALGRALLPVTSHSLFGVIMGYYLGKSKMESENKGSYLLLALLVPVALHSLYDLILNLVSMYFLIAIIPFMILLWWFALHKVKLANQLDR</sequence>
<dbReference type="eggNOG" id="COG2339">
    <property type="taxonomic scope" value="Bacteria"/>
</dbReference>
<dbReference type="InterPro" id="IPR023596">
    <property type="entry name" value="Peptidase_PrsW_arch/bac"/>
</dbReference>
<keyword evidence="5 11" id="KW-0645">Protease</keyword>
<dbReference type="PIRSF" id="PIRSF016933">
    <property type="entry name" value="PrsW"/>
    <property type="match status" value="1"/>
</dbReference>
<feature type="transmembrane region" description="Helical" evidence="12">
    <location>
        <begin position="162"/>
        <end position="180"/>
    </location>
</feature>
<protein>
    <recommendedName>
        <fullName evidence="3 11">Protease PrsW</fullName>
        <ecNumber evidence="11">3.4.-.-</ecNumber>
    </recommendedName>
    <alternativeName>
        <fullName evidence="10 11">Protease responsible for activating sigma-W</fullName>
    </alternativeName>
</protein>
<dbReference type="OrthoDB" id="5504276at2"/>
<evidence type="ECO:0000256" key="12">
    <source>
        <dbReference type="SAM" id="Phobius"/>
    </source>
</evidence>
<evidence type="ECO:0000256" key="1">
    <source>
        <dbReference type="ARBA" id="ARBA00004651"/>
    </source>
</evidence>
<evidence type="ECO:0000256" key="8">
    <source>
        <dbReference type="ARBA" id="ARBA00022989"/>
    </source>
</evidence>